<evidence type="ECO:0000256" key="11">
    <source>
        <dbReference type="SAM" id="SignalP"/>
    </source>
</evidence>
<keyword evidence="4 11" id="KW-0732">Signal</keyword>
<proteinExistence type="inferred from homology"/>
<feature type="active site" description="Nucleophile" evidence="9">
    <location>
        <position position="286"/>
    </location>
</feature>
<gene>
    <name evidence="13" type="ordered locus">SBI_09935</name>
</gene>
<dbReference type="PANTHER" id="PTHR40631">
    <property type="entry name" value="ALPHA-L-ARABINOFURANOSIDASE AXHA-2-RELATED"/>
    <property type="match status" value="1"/>
</dbReference>
<dbReference type="EMBL" id="CP002047">
    <property type="protein sequence ID" value="ADI13053.1"/>
    <property type="molecule type" value="Genomic_DNA"/>
</dbReference>
<evidence type="ECO:0000256" key="3">
    <source>
        <dbReference type="ARBA" id="ARBA00022525"/>
    </source>
</evidence>
<dbReference type="InterPro" id="IPR023296">
    <property type="entry name" value="Glyco_hydro_beta-prop_sf"/>
</dbReference>
<comment type="subcellular location">
    <subcellularLocation>
        <location evidence="2">Secreted</location>
    </subcellularLocation>
</comment>
<dbReference type="PATRIC" id="fig|749414.3.peg.10227"/>
<sequence length="700" mass="75298">MKPPGRYRTLALGLLAAGVMAVAGTAAPASATATATATATDSAAASDSVQASTLGAQAAQSGRYFGAAVAAGRLGDGTYSTILDREFNMVTPENEMKWDTTERSRGSFNFGPADQIVNRATSRGQRVRGHTLVWHSQLPSWVSSIGDANTLRSVMNNHINGVMGHYKGKVYAWDVVNEAFADGGSGAHRPSVFQNLLGDGFIEEAFRTARAADASAKLCYNDYNIENWTDAKTQGVYRMVRDFKTRGVPIDCVGFQAHFGTGGPPASFQTTLSNFAALGVDVQITELDIAQAPTTAYANTVKACMNVARCNGLTTWGIRDTDSWRAGEKPLLFDGNGNKKAAYNSALTAMGGTPAVKGTANTVTKTAAKDPTKTPASPGSAAALPGSFSWSSSGILMSPKPDSTHNIAGLKDPTVVYYNGKYHVFASVASASGYSLVYLNFTDWSQAASAPHYYLDRSGIGTGYRAAPQVFYFAPQRTWYLVYQTGNASYSTNTDISNPNGWSAPRNFYSSMPDIIKQNIGNGYWVDMWVICDSANCYLFSSDDNGHLYRSQTTLAQFPNGFTNTVIAAQDSNKYALFEASNVYKVQGSNQYLLIVEAIGSDGRRYFRSWTSSSIGGSWTQLAASESNPFARASNVTFPSGAWTRDISHGELVRAGYDQTLTINPCKMQYLYQGMNPNASGDYNTLPWRLGLLTQTNSTC</sequence>
<evidence type="ECO:0000259" key="12">
    <source>
        <dbReference type="PROSITE" id="PS51760"/>
    </source>
</evidence>
<keyword evidence="8 10" id="KW-0624">Polysaccharide degradation</keyword>
<dbReference type="InterPro" id="IPR005193">
    <property type="entry name" value="GH62_arabinosidase"/>
</dbReference>
<dbReference type="GO" id="GO:0005576">
    <property type="term" value="C:extracellular region"/>
    <property type="evidence" value="ECO:0007669"/>
    <property type="project" value="UniProtKB-SubCell"/>
</dbReference>
<dbReference type="SMART" id="SM00633">
    <property type="entry name" value="Glyco_10"/>
    <property type="match status" value="1"/>
</dbReference>
<dbReference type="GO" id="GO:0031176">
    <property type="term" value="F:endo-1,4-beta-xylanase activity"/>
    <property type="evidence" value="ECO:0007669"/>
    <property type="project" value="UniProtKB-EC"/>
</dbReference>
<dbReference type="KEGG" id="sbh:SBI_09935"/>
<dbReference type="Gene3D" id="3.20.20.80">
    <property type="entry name" value="Glycosidases"/>
    <property type="match status" value="1"/>
</dbReference>
<evidence type="ECO:0000256" key="2">
    <source>
        <dbReference type="ARBA" id="ARBA00004613"/>
    </source>
</evidence>
<feature type="signal peptide" evidence="11">
    <location>
        <begin position="1"/>
        <end position="31"/>
    </location>
</feature>
<protein>
    <recommendedName>
        <fullName evidence="10">Beta-xylanase</fullName>
        <ecNumber evidence="10">3.2.1.8</ecNumber>
    </recommendedName>
</protein>
<comment type="catalytic activity">
    <reaction evidence="1">
        <text>Hydrolysis of terminal non-reducing alpha-L-arabinofuranoside residues in alpha-L-arabinosides.</text>
        <dbReference type="EC" id="3.2.1.55"/>
    </reaction>
</comment>
<dbReference type="CAZy" id="GH10">
    <property type="family name" value="Glycoside Hydrolase Family 10"/>
</dbReference>
<dbReference type="eggNOG" id="COG3693">
    <property type="taxonomic scope" value="Bacteria"/>
</dbReference>
<evidence type="ECO:0000256" key="10">
    <source>
        <dbReference type="RuleBase" id="RU361174"/>
    </source>
</evidence>
<evidence type="ECO:0000256" key="7">
    <source>
        <dbReference type="ARBA" id="ARBA00023295"/>
    </source>
</evidence>
<dbReference type="GO" id="GO:0000272">
    <property type="term" value="P:polysaccharide catabolic process"/>
    <property type="evidence" value="ECO:0007669"/>
    <property type="project" value="UniProtKB-KW"/>
</dbReference>
<dbReference type="InterPro" id="IPR001000">
    <property type="entry name" value="GH10_dom"/>
</dbReference>
<evidence type="ECO:0000256" key="4">
    <source>
        <dbReference type="ARBA" id="ARBA00022729"/>
    </source>
</evidence>
<dbReference type="AlphaFoldDB" id="D7CDL1"/>
<feature type="chain" id="PRO_5038550746" description="Beta-xylanase" evidence="11">
    <location>
        <begin position="32"/>
        <end position="700"/>
    </location>
</feature>
<keyword evidence="5 10" id="KW-0378">Hydrolase</keyword>
<keyword evidence="7 10" id="KW-0326">Glycosidase</keyword>
<evidence type="ECO:0000256" key="8">
    <source>
        <dbReference type="ARBA" id="ARBA00023326"/>
    </source>
</evidence>
<dbReference type="InterPro" id="IPR031158">
    <property type="entry name" value="GH10_AS"/>
</dbReference>
<dbReference type="CAZy" id="GH62">
    <property type="family name" value="Glycoside Hydrolase Family 62"/>
</dbReference>
<feature type="domain" description="GH10" evidence="12">
    <location>
        <begin position="48"/>
        <end position="349"/>
    </location>
</feature>
<dbReference type="PROSITE" id="PS51318">
    <property type="entry name" value="TAT"/>
    <property type="match status" value="1"/>
</dbReference>
<dbReference type="Pfam" id="PF03664">
    <property type="entry name" value="Glyco_hydro_62"/>
    <property type="match status" value="1"/>
</dbReference>
<dbReference type="Pfam" id="PF00331">
    <property type="entry name" value="Glyco_hydro_10"/>
    <property type="match status" value="1"/>
</dbReference>
<dbReference type="Gene3D" id="2.115.10.20">
    <property type="entry name" value="Glycosyl hydrolase domain, family 43"/>
    <property type="match status" value="1"/>
</dbReference>
<dbReference type="STRING" id="749414.SBI_09935"/>
<dbReference type="SUPFAM" id="SSF75005">
    <property type="entry name" value="Arabinanase/levansucrase/invertase"/>
    <property type="match status" value="1"/>
</dbReference>
<dbReference type="PANTHER" id="PTHR40631:SF2">
    <property type="entry name" value="ALPHA-L-ARABINOFURANOSIDASE"/>
    <property type="match status" value="1"/>
</dbReference>
<keyword evidence="3" id="KW-0964">Secreted</keyword>
<dbReference type="CDD" id="cd08987">
    <property type="entry name" value="GH62"/>
    <property type="match status" value="1"/>
</dbReference>
<dbReference type="InterPro" id="IPR017853">
    <property type="entry name" value="GH"/>
</dbReference>
<dbReference type="PROSITE" id="PS00591">
    <property type="entry name" value="GH10_1"/>
    <property type="match status" value="1"/>
</dbReference>
<name>D7CDL1_STRBB</name>
<evidence type="ECO:0000256" key="9">
    <source>
        <dbReference type="PROSITE-ProRule" id="PRU10061"/>
    </source>
</evidence>
<dbReference type="SUPFAM" id="SSF51445">
    <property type="entry name" value="(Trans)glycosidases"/>
    <property type="match status" value="1"/>
</dbReference>
<reference evidence="13 14" key="1">
    <citation type="journal article" date="2010" name="J. Bacteriol.">
        <title>Genome sequence of the milbemycin-producing bacterium Streptomyces bingchenggensis.</title>
        <authorList>
            <person name="Wang X.J."/>
            <person name="Yan Y.J."/>
            <person name="Zhang B."/>
            <person name="An J."/>
            <person name="Wang J.J."/>
            <person name="Tian J."/>
            <person name="Jiang L."/>
            <person name="Chen Y.H."/>
            <person name="Huang S.X."/>
            <person name="Yin M."/>
            <person name="Zhang J."/>
            <person name="Gao A.L."/>
            <person name="Liu C.X."/>
            <person name="Zhu Z.X."/>
            <person name="Xiang W.S."/>
        </authorList>
    </citation>
    <scope>NUCLEOTIDE SEQUENCE [LARGE SCALE GENOMIC DNA]</scope>
    <source>
        <strain evidence="13 14">BCW-1</strain>
    </source>
</reference>
<dbReference type="GO" id="GO:0046373">
    <property type="term" value="P:L-arabinose metabolic process"/>
    <property type="evidence" value="ECO:0007669"/>
    <property type="project" value="InterPro"/>
</dbReference>
<accession>D7CDL1</accession>
<evidence type="ECO:0000313" key="14">
    <source>
        <dbReference type="Proteomes" id="UP000000377"/>
    </source>
</evidence>
<evidence type="ECO:0000256" key="6">
    <source>
        <dbReference type="ARBA" id="ARBA00023277"/>
    </source>
</evidence>
<evidence type="ECO:0000313" key="13">
    <source>
        <dbReference type="EMBL" id="ADI13053.1"/>
    </source>
</evidence>
<dbReference type="PROSITE" id="PS51760">
    <property type="entry name" value="GH10_2"/>
    <property type="match status" value="1"/>
</dbReference>
<dbReference type="InterPro" id="IPR006311">
    <property type="entry name" value="TAT_signal"/>
</dbReference>
<keyword evidence="6 10" id="KW-0119">Carbohydrate metabolism</keyword>
<dbReference type="Proteomes" id="UP000000377">
    <property type="component" value="Chromosome"/>
</dbReference>
<dbReference type="PRINTS" id="PR00134">
    <property type="entry name" value="GLHYDRLASE10"/>
</dbReference>
<dbReference type="GO" id="GO:0046556">
    <property type="term" value="F:alpha-L-arabinofuranosidase activity"/>
    <property type="evidence" value="ECO:0007669"/>
    <property type="project" value="UniProtKB-EC"/>
</dbReference>
<keyword evidence="14" id="KW-1185">Reference proteome</keyword>
<comment type="catalytic activity">
    <reaction evidence="10">
        <text>Endohydrolysis of (1-&gt;4)-beta-D-xylosidic linkages in xylans.</text>
        <dbReference type="EC" id="3.2.1.8"/>
    </reaction>
</comment>
<evidence type="ECO:0000256" key="5">
    <source>
        <dbReference type="ARBA" id="ARBA00022801"/>
    </source>
</evidence>
<comment type="similarity">
    <text evidence="10">Belongs to the glycosyl hydrolase 10 (cellulase F) family.</text>
</comment>
<evidence type="ECO:0000256" key="1">
    <source>
        <dbReference type="ARBA" id="ARBA00001462"/>
    </source>
</evidence>
<dbReference type="HOGENOM" id="CLU_016688_0_0_11"/>
<dbReference type="EC" id="3.2.1.8" evidence="10"/>
<organism evidence="13 14">
    <name type="scientific">Streptomyces bingchenggensis (strain BCW-1)</name>
    <dbReference type="NCBI Taxonomy" id="749414"/>
    <lineage>
        <taxon>Bacteria</taxon>
        <taxon>Bacillati</taxon>
        <taxon>Actinomycetota</taxon>
        <taxon>Actinomycetes</taxon>
        <taxon>Kitasatosporales</taxon>
        <taxon>Streptomycetaceae</taxon>
        <taxon>Streptomyces</taxon>
    </lineage>
</organism>